<dbReference type="EMBL" id="BK010831">
    <property type="protein sequence ID" value="DAC79845.1"/>
    <property type="molecule type" value="Genomic_DNA"/>
</dbReference>
<dbReference type="EMBL" id="AE004438">
    <property type="protein sequence ID" value="AAG20881.1"/>
    <property type="molecule type" value="Genomic_DNA"/>
</dbReference>
<name>Q9HHU5_HALSA</name>
<gene>
    <name evidence="1" type="ordered locus">VNG_6222H</name>
</gene>
<dbReference type="Proteomes" id="UP000000554">
    <property type="component" value="Plasmid pNRC200"/>
</dbReference>
<sequence>MLLIFNVIHQHVDADLPGRGEEVPRLPESIFEAVFNIGVLFANPARGDALQGVDELCEVGGGFGRELDVNVVGATVDVLYIGLEVLCNLVGNFGHASQPLIGENVGPVLRDGYKVRLERVDCVRPGLQVVLYLASRKTIHPSRTILVPVGIPSGRPAWTVAPGLRGSRPPWNGGILSLNQDSLKTVGCE</sequence>
<dbReference type="KEGG" id="hal:VNG_6222H"/>
<reference evidence="2" key="3">
    <citation type="journal article" date="2015" name="Life">
        <title>A manual curation strategy to improve genome annotation: application to a set of haloarchael genomes.</title>
        <authorList>
            <person name="Pfeiffer F."/>
            <person name="Oesterhelt D."/>
        </authorList>
    </citation>
    <scope>NUCLEOTIDE SEQUENCE</scope>
    <source>
        <strain evidence="2">NRC-1</strain>
        <plasmid evidence="2">pNRC200</plasmid>
    </source>
</reference>
<protein>
    <submittedName>
        <fullName evidence="2">Spurious ORF</fullName>
    </submittedName>
    <submittedName>
        <fullName evidence="1">Vng6222h</fullName>
    </submittedName>
</protein>
<keyword evidence="3" id="KW-1185">Reference proteome</keyword>
<dbReference type="HOGENOM" id="CLU_1431613_0_0_2"/>
<reference evidence="2" key="2">
    <citation type="journal article" date="2008" name="Genomics">
        <title>Evolution in the laboratory: the genome of Halobacterium salinarum strain R1 compared to that of strain NRC-1.</title>
        <authorList>
            <person name="Pfeiffer F."/>
            <person name="Schuster S.C."/>
            <person name="Broicher A."/>
            <person name="Falb M."/>
            <person name="Palm P."/>
            <person name="Rodewald K."/>
            <person name="Ruepp A."/>
            <person name="Soppa J."/>
            <person name="Tittor J."/>
            <person name="Oesterhelt D."/>
        </authorList>
    </citation>
    <scope>NUCLEOTIDE SEQUENCE</scope>
    <source>
        <strain evidence="2">NRC-1</strain>
        <plasmid evidence="2">pNRC200</plasmid>
    </source>
</reference>
<evidence type="ECO:0000313" key="2">
    <source>
        <dbReference type="EMBL" id="DAC79845.1"/>
    </source>
</evidence>
<evidence type="ECO:0000313" key="1">
    <source>
        <dbReference type="EMBL" id="AAG20881.1"/>
    </source>
</evidence>
<reference evidence="2" key="4">
    <citation type="journal article" date="2019" name="Microbiol. Resour. Announc.">
        <title>The genome of the Halobacterium salinarum type strain is closely related to that of the laboratory strains NRC-1 and R1.</title>
        <authorList>
            <person name="Pfeiffer F."/>
            <person name="Marchfelder A."/>
            <person name="Habermann B.H."/>
            <person name="Dyall-Smith M."/>
        </authorList>
    </citation>
    <scope>NUCLEOTIDE SEQUENCE</scope>
    <source>
        <strain evidence="2">NRC-1</strain>
        <plasmid evidence="2">pNRC200</plasmid>
    </source>
</reference>
<dbReference type="AlphaFoldDB" id="Q9HHU5"/>
<accession>Q9HHU5</accession>
<evidence type="ECO:0000313" key="3">
    <source>
        <dbReference type="Proteomes" id="UP000000554"/>
    </source>
</evidence>
<geneLocation type="plasmid" evidence="1 3">
    <name>pNRC200</name>
</geneLocation>
<reference evidence="1 3" key="1">
    <citation type="journal article" date="2000" name="Proc. Natl. Acad. Sci. U.S.A.">
        <title>Genome sequence of Halobacterium species NRC-1.</title>
        <authorList>
            <person name="Ng W.V."/>
            <person name="Kennedy S.P."/>
            <person name="Mahairas G.G."/>
            <person name="Berquist B."/>
            <person name="Pan M."/>
            <person name="Shukla H.D."/>
            <person name="Lasky S.R."/>
            <person name="Baliga N.S."/>
            <person name="Thorsson V."/>
            <person name="Sbrogna J."/>
            <person name="Swartzell S."/>
            <person name="Weir D."/>
            <person name="Hall J."/>
            <person name="Dahl T.A."/>
            <person name="Welti R."/>
            <person name="Goo Y.A."/>
            <person name="Leithauser B."/>
            <person name="Keller K."/>
            <person name="Cruz R."/>
            <person name="Danson M.J."/>
            <person name="Hough D.W."/>
            <person name="Maddocks D.G."/>
            <person name="Jablonski P.E."/>
            <person name="Krebs M.P."/>
            <person name="Angevine C.M."/>
            <person name="Dale H."/>
            <person name="Isenbarger T.A."/>
            <person name="Peck R.F."/>
            <person name="Pohlschroder M."/>
            <person name="Spudich J.L."/>
            <person name="Jung K.W."/>
            <person name="Alam M."/>
            <person name="Freitas T."/>
            <person name="Hou S."/>
            <person name="Daniels C.J."/>
            <person name="Dennis P.P."/>
            <person name="Omer A.D."/>
            <person name="Ebhardt H."/>
            <person name="Lowe T.M."/>
            <person name="Liang P."/>
            <person name="Riley M."/>
            <person name="Hood L."/>
            <person name="DasSarma S."/>
        </authorList>
    </citation>
    <scope>NUCLEOTIDE SEQUENCE [LARGE SCALE GENOMIC DNA]</scope>
    <source>
        <strain evidence="3">ATCC 700922 / JCM 11081 / NRC-1</strain>
        <strain evidence="1">NRC-1</strain>
        <plasmid evidence="3">Plasmid pNRC200</plasmid>
    </source>
</reference>
<keyword evidence="1" id="KW-0614">Plasmid</keyword>
<proteinExistence type="predicted"/>
<organism evidence="1 3">
    <name type="scientific">Halobacterium salinarum (strain ATCC 700922 / JCM 11081 / NRC-1)</name>
    <name type="common">Halobacterium halobium</name>
    <dbReference type="NCBI Taxonomy" id="64091"/>
    <lineage>
        <taxon>Archaea</taxon>
        <taxon>Methanobacteriati</taxon>
        <taxon>Methanobacteriota</taxon>
        <taxon>Stenosarchaea group</taxon>
        <taxon>Halobacteria</taxon>
        <taxon>Halobacteriales</taxon>
        <taxon>Halobacteriaceae</taxon>
        <taxon>Halobacterium</taxon>
        <taxon>Halobacterium salinarum NRC-34001</taxon>
    </lineage>
</organism>